<protein>
    <submittedName>
        <fullName evidence="1">Uncharacterized protein</fullName>
    </submittedName>
</protein>
<comment type="caution">
    <text evidence="1">The sequence shown here is derived from an EMBL/GenBank/DDBJ whole genome shotgun (WGS) entry which is preliminary data.</text>
</comment>
<organism evidence="1 2">
    <name type="scientific">Paenibacillus harenae</name>
    <dbReference type="NCBI Taxonomy" id="306543"/>
    <lineage>
        <taxon>Bacteria</taxon>
        <taxon>Bacillati</taxon>
        <taxon>Bacillota</taxon>
        <taxon>Bacilli</taxon>
        <taxon>Bacillales</taxon>
        <taxon>Paenibacillaceae</taxon>
        <taxon>Paenibacillus</taxon>
    </lineage>
</organism>
<dbReference type="EMBL" id="JAUSSU010000003">
    <property type="protein sequence ID" value="MDQ0112565.1"/>
    <property type="molecule type" value="Genomic_DNA"/>
</dbReference>
<reference evidence="1 2" key="1">
    <citation type="submission" date="2023-07" db="EMBL/GenBank/DDBJ databases">
        <title>Sorghum-associated microbial communities from plants grown in Nebraska, USA.</title>
        <authorList>
            <person name="Schachtman D."/>
        </authorList>
    </citation>
    <scope>NUCLEOTIDE SEQUENCE [LARGE SCALE GENOMIC DNA]</scope>
    <source>
        <strain evidence="1 2">CC482</strain>
    </source>
</reference>
<proteinExistence type="predicted"/>
<sequence>MSLSLFRFGNTLLIYEAAFDPTLYADNRAMQLALEANLLHMFIVDPADGDRIKAMRIGSFPLILRSKLLSAWTYASEQSEFTTSYRTWVRDLWSRYTTKQLWTLSDYAGWIGD</sequence>
<gene>
    <name evidence="1" type="ORF">J2T15_002000</name>
</gene>
<keyword evidence="2" id="KW-1185">Reference proteome</keyword>
<accession>A0ABT9TYW3</accession>
<dbReference type="Proteomes" id="UP001229346">
    <property type="component" value="Unassembled WGS sequence"/>
</dbReference>
<evidence type="ECO:0000313" key="2">
    <source>
        <dbReference type="Proteomes" id="UP001229346"/>
    </source>
</evidence>
<evidence type="ECO:0000313" key="1">
    <source>
        <dbReference type="EMBL" id="MDQ0112565.1"/>
    </source>
</evidence>
<name>A0ABT9TYW3_PAEHA</name>